<keyword evidence="5" id="KW-0449">Lipoprotein</keyword>
<comment type="caution">
    <text evidence="7">The sequence shown here is derived from an EMBL/GenBank/DDBJ whole genome shotgun (WGS) entry which is preliminary data.</text>
</comment>
<evidence type="ECO:0000313" key="7">
    <source>
        <dbReference type="EMBL" id="OIJ62641.1"/>
    </source>
</evidence>
<evidence type="ECO:0000313" key="8">
    <source>
        <dbReference type="Proteomes" id="UP000034196"/>
    </source>
</evidence>
<evidence type="ECO:0000256" key="5">
    <source>
        <dbReference type="ARBA" id="ARBA00023288"/>
    </source>
</evidence>
<dbReference type="EMBL" id="LAVA02000151">
    <property type="protein sequence ID" value="OIJ62641.1"/>
    <property type="molecule type" value="Genomic_DNA"/>
</dbReference>
<evidence type="ECO:0000256" key="4">
    <source>
        <dbReference type="ARBA" id="ARBA00023139"/>
    </source>
</evidence>
<evidence type="ECO:0000256" key="2">
    <source>
        <dbReference type="ARBA" id="ARBA00022729"/>
    </source>
</evidence>
<dbReference type="AlphaFoldDB" id="A0A1J4NJT5"/>
<protein>
    <submittedName>
        <fullName evidence="7">Sugar ABC transporter substrate-binding protein</fullName>
    </submittedName>
</protein>
<dbReference type="Proteomes" id="UP000034196">
    <property type="component" value="Unassembled WGS sequence"/>
</dbReference>
<keyword evidence="2 6" id="KW-0732">Signal</keyword>
<dbReference type="InterPro" id="IPR050490">
    <property type="entry name" value="Bact_solute-bd_prot1"/>
</dbReference>
<evidence type="ECO:0000256" key="1">
    <source>
        <dbReference type="ARBA" id="ARBA00022475"/>
    </source>
</evidence>
<dbReference type="RefSeq" id="WP_046592311.1">
    <property type="nucleotide sequence ID" value="NZ_LAVA02000151.1"/>
</dbReference>
<keyword evidence="8" id="KW-1185">Reference proteome</keyword>
<proteinExistence type="predicted"/>
<dbReference type="InterPro" id="IPR006059">
    <property type="entry name" value="SBP"/>
</dbReference>
<feature type="chain" id="PRO_5009630942" evidence="6">
    <location>
        <begin position="28"/>
        <end position="441"/>
    </location>
</feature>
<organism evidence="7 8">
    <name type="scientific">Streptomyces mangrovisoli</name>
    <dbReference type="NCBI Taxonomy" id="1428628"/>
    <lineage>
        <taxon>Bacteria</taxon>
        <taxon>Bacillati</taxon>
        <taxon>Actinomycetota</taxon>
        <taxon>Actinomycetes</taxon>
        <taxon>Kitasatosporales</taxon>
        <taxon>Streptomycetaceae</taxon>
        <taxon>Streptomyces</taxon>
    </lineage>
</organism>
<dbReference type="SUPFAM" id="SSF53850">
    <property type="entry name" value="Periplasmic binding protein-like II"/>
    <property type="match status" value="1"/>
</dbReference>
<dbReference type="PANTHER" id="PTHR43649:SF33">
    <property type="entry name" value="POLYGALACTURONAN_RHAMNOGALACTURONAN-BINDING PROTEIN YTCQ"/>
    <property type="match status" value="1"/>
</dbReference>
<dbReference type="OrthoDB" id="2515046at2"/>
<evidence type="ECO:0000256" key="6">
    <source>
        <dbReference type="SAM" id="SignalP"/>
    </source>
</evidence>
<keyword evidence="3" id="KW-0472">Membrane</keyword>
<keyword evidence="4" id="KW-0564">Palmitate</keyword>
<sequence length="441" mass="46781">MPNPRRRHLFKVAASAVAATLGATALAACGSSDDSKAESGPVSLTYWTWTPGMDKVVDLWNQGEGKKDKIHVTVKKQASGDSLVTKILTAHKAKKAPDLVQAEYQALPTLVSNGALADISKDVGDAKSKFASGVWQQTTLGTDAVYAVPQDIGPMMFYYRADLFKKYKLTVPTTWEEFAETARKLKKAAPDKDLTTFSANDSGLFAGLAQQAGAKWWTTSGDKWKVAINDTATQKVADFWGGLVKEGVIDNQPMYTPAWNKALDTGKQIAWVSAVWAPGTLTTAAPDTKGKWAMAPLPQWSKSENVTGSWGGSSTAVTTDSAHRSAAAKFAAWLNTDADAVSALAKDSGIYPAATSAQTSGAFTTAPDYFSNQPDFYAKAAEIAKTTAPSAWGPNVNVAYASFNDAFGAAAKNKSDFGAALDTMQEATVADLKKQGFGVSQ</sequence>
<dbReference type="STRING" id="1428628.WN71_038275"/>
<keyword evidence="1" id="KW-1003">Cell membrane</keyword>
<dbReference type="Gene3D" id="3.40.190.10">
    <property type="entry name" value="Periplasmic binding protein-like II"/>
    <property type="match status" value="1"/>
</dbReference>
<gene>
    <name evidence="7" type="ORF">WN71_038275</name>
</gene>
<dbReference type="PROSITE" id="PS51257">
    <property type="entry name" value="PROKAR_LIPOPROTEIN"/>
    <property type="match status" value="1"/>
</dbReference>
<reference evidence="7" key="1">
    <citation type="submission" date="2016-10" db="EMBL/GenBank/DDBJ databases">
        <title>Genome sequence of Streptomyces mangrovisoli MUSC 149.</title>
        <authorList>
            <person name="Lee L.-H."/>
            <person name="Ser H.-L."/>
        </authorList>
    </citation>
    <scope>NUCLEOTIDE SEQUENCE [LARGE SCALE GENOMIC DNA]</scope>
    <source>
        <strain evidence="7">MUSC 149</strain>
    </source>
</reference>
<dbReference type="PANTHER" id="PTHR43649">
    <property type="entry name" value="ARABINOSE-BINDING PROTEIN-RELATED"/>
    <property type="match status" value="1"/>
</dbReference>
<feature type="signal peptide" evidence="6">
    <location>
        <begin position="1"/>
        <end position="27"/>
    </location>
</feature>
<dbReference type="Pfam" id="PF01547">
    <property type="entry name" value="SBP_bac_1"/>
    <property type="match status" value="1"/>
</dbReference>
<accession>A0A1J4NJT5</accession>
<name>A0A1J4NJT5_9ACTN</name>
<evidence type="ECO:0000256" key="3">
    <source>
        <dbReference type="ARBA" id="ARBA00023136"/>
    </source>
</evidence>